<dbReference type="GO" id="GO:0042834">
    <property type="term" value="F:peptidoglycan binding"/>
    <property type="evidence" value="ECO:0007669"/>
    <property type="project" value="InterPro"/>
</dbReference>
<dbReference type="SUPFAM" id="SSF48452">
    <property type="entry name" value="TPR-like"/>
    <property type="match status" value="1"/>
</dbReference>
<dbReference type="InterPro" id="IPR011990">
    <property type="entry name" value="TPR-like_helical_dom_sf"/>
</dbReference>
<keyword evidence="4" id="KW-1185">Reference proteome</keyword>
<feature type="compositionally biased region" description="Low complexity" evidence="1">
    <location>
        <begin position="446"/>
        <end position="464"/>
    </location>
</feature>
<evidence type="ECO:0000259" key="2">
    <source>
        <dbReference type="PROSITE" id="PS51724"/>
    </source>
</evidence>
<feature type="compositionally biased region" description="Pro residues" evidence="1">
    <location>
        <begin position="320"/>
        <end position="332"/>
    </location>
</feature>
<protein>
    <submittedName>
        <fullName evidence="3">Flp pilus assembly protein TadD</fullName>
    </submittedName>
</protein>
<dbReference type="EMBL" id="JACBZF010000002">
    <property type="protein sequence ID" value="NYH95257.1"/>
    <property type="molecule type" value="Genomic_DNA"/>
</dbReference>
<reference evidence="3 4" key="1">
    <citation type="submission" date="2020-07" db="EMBL/GenBank/DDBJ databases">
        <title>Genomic Encyclopedia of Type Strains, Phase IV (KMG-IV): sequencing the most valuable type-strain genomes for metagenomic binning, comparative biology and taxonomic classification.</title>
        <authorList>
            <person name="Goeker M."/>
        </authorList>
    </citation>
    <scope>NUCLEOTIDE SEQUENCE [LARGE SCALE GENOMIC DNA]</scope>
    <source>
        <strain evidence="3 4">DSM 29043</strain>
    </source>
</reference>
<dbReference type="SUPFAM" id="SSF110997">
    <property type="entry name" value="Sporulation related repeat"/>
    <property type="match status" value="1"/>
</dbReference>
<dbReference type="RefSeq" id="WP_179407125.1">
    <property type="nucleotide sequence ID" value="NZ_BMGF01000002.1"/>
</dbReference>
<name>A0A7Z0BVK0_9SPHN</name>
<feature type="domain" description="SPOR" evidence="2">
    <location>
        <begin position="518"/>
        <end position="598"/>
    </location>
</feature>
<dbReference type="Gene3D" id="1.25.40.10">
    <property type="entry name" value="Tetratricopeptide repeat domain"/>
    <property type="match status" value="1"/>
</dbReference>
<feature type="compositionally biased region" description="Pro residues" evidence="1">
    <location>
        <begin position="370"/>
        <end position="384"/>
    </location>
</feature>
<sequence>MKKYALPPTGHAARRLSVPRLAGGIAVVAFVAGTSPALAQSGQPAVSQPVVQPLPKRESLELSAALSRLGRDPRNVDALVDAGNAATAMGDLDAAVGFFKRADQVSGNDPRVKAGLANAMVRSGDPFSAIPVYAEAERAGAKPDQIAVDRGLAYDLVGNTKAAQAYYRQALQGNDGKEAARRLAISQAIAGDRRGADATLMPLLREQDKAAWRARAFALAIAGEVDEAVRIVQTILPESLAGSVVPYMRYMPRLTPAQQAAAANLGKFPRASEIGRDDPRVAQFGGSSAPRIASADAGLVPQGQPLGPSAAQPRQSRPAPARPAPRAAPPEPKPTRTAESRPAATSTGELPPVDAARPATQPGAVASAPAPTPTPTPTPSPAPAPTSTATARPATASPSPAPAATPAASRPAQVASAAPSARPGFDLASLPRSAPADSPAELLDRATPGSSPAATTTVPTAASPQQRVSLLDAFADLGAPSTAAAPAAGAVDIRGITPVIEKAEPAPVPEPKAKPAPPSHPSRIWVQIGIGRDRKALAFDWRRLGRQARSLLGDRKAYVSEMGQTNRMVTGPFESAAAANRFVSDLEDAGIDGPYIWTSPAGQVVDPLPGS</sequence>
<proteinExistence type="predicted"/>
<feature type="compositionally biased region" description="Low complexity" evidence="1">
    <location>
        <begin position="385"/>
        <end position="423"/>
    </location>
</feature>
<organism evidence="3 4">
    <name type="scientific">Novosphingobium marinum</name>
    <dbReference type="NCBI Taxonomy" id="1514948"/>
    <lineage>
        <taxon>Bacteria</taxon>
        <taxon>Pseudomonadati</taxon>
        <taxon>Pseudomonadota</taxon>
        <taxon>Alphaproteobacteria</taxon>
        <taxon>Sphingomonadales</taxon>
        <taxon>Sphingomonadaceae</taxon>
        <taxon>Novosphingobium</taxon>
    </lineage>
</organism>
<feature type="region of interest" description="Disordered" evidence="1">
    <location>
        <begin position="298"/>
        <end position="464"/>
    </location>
</feature>
<evidence type="ECO:0000256" key="1">
    <source>
        <dbReference type="SAM" id="MobiDB-lite"/>
    </source>
</evidence>
<dbReference type="Proteomes" id="UP000522081">
    <property type="component" value="Unassembled WGS sequence"/>
</dbReference>
<dbReference type="AlphaFoldDB" id="A0A7Z0BVK0"/>
<accession>A0A7Z0BVK0</accession>
<comment type="caution">
    <text evidence="3">The sequence shown here is derived from an EMBL/GenBank/DDBJ whole genome shotgun (WGS) entry which is preliminary data.</text>
</comment>
<feature type="compositionally biased region" description="Low complexity" evidence="1">
    <location>
        <begin position="308"/>
        <end position="319"/>
    </location>
</feature>
<dbReference type="Pfam" id="PF05036">
    <property type="entry name" value="SPOR"/>
    <property type="match status" value="1"/>
</dbReference>
<evidence type="ECO:0000313" key="4">
    <source>
        <dbReference type="Proteomes" id="UP000522081"/>
    </source>
</evidence>
<dbReference type="InterPro" id="IPR007730">
    <property type="entry name" value="SPOR-like_dom"/>
</dbReference>
<dbReference type="InterPro" id="IPR036680">
    <property type="entry name" value="SPOR-like_sf"/>
</dbReference>
<gene>
    <name evidence="3" type="ORF">FHS75_001576</name>
</gene>
<evidence type="ECO:0000313" key="3">
    <source>
        <dbReference type="EMBL" id="NYH95257.1"/>
    </source>
</evidence>
<dbReference type="PROSITE" id="PS51724">
    <property type="entry name" value="SPOR"/>
    <property type="match status" value="1"/>
</dbReference>